<evidence type="ECO:0000313" key="1">
    <source>
        <dbReference type="EMBL" id="CAG8691207.1"/>
    </source>
</evidence>
<organism evidence="1 2">
    <name type="scientific">Cetraspora pellucida</name>
    <dbReference type="NCBI Taxonomy" id="1433469"/>
    <lineage>
        <taxon>Eukaryota</taxon>
        <taxon>Fungi</taxon>
        <taxon>Fungi incertae sedis</taxon>
        <taxon>Mucoromycota</taxon>
        <taxon>Glomeromycotina</taxon>
        <taxon>Glomeromycetes</taxon>
        <taxon>Diversisporales</taxon>
        <taxon>Gigasporaceae</taxon>
        <taxon>Cetraspora</taxon>
    </lineage>
</organism>
<gene>
    <name evidence="1" type="ORF">SPELUC_LOCUS10763</name>
</gene>
<proteinExistence type="predicted"/>
<evidence type="ECO:0000313" key="2">
    <source>
        <dbReference type="Proteomes" id="UP000789366"/>
    </source>
</evidence>
<reference evidence="1" key="1">
    <citation type="submission" date="2021-06" db="EMBL/GenBank/DDBJ databases">
        <authorList>
            <person name="Kallberg Y."/>
            <person name="Tangrot J."/>
            <person name="Rosling A."/>
        </authorList>
    </citation>
    <scope>NUCLEOTIDE SEQUENCE</scope>
    <source>
        <strain evidence="1">28 12/20/2015</strain>
    </source>
</reference>
<feature type="non-terminal residue" evidence="1">
    <location>
        <position position="374"/>
    </location>
</feature>
<dbReference type="EMBL" id="CAJVPW010020903">
    <property type="protein sequence ID" value="CAG8691207.1"/>
    <property type="molecule type" value="Genomic_DNA"/>
</dbReference>
<name>A0ACA9P6K9_9GLOM</name>
<dbReference type="Proteomes" id="UP000789366">
    <property type="component" value="Unassembled WGS sequence"/>
</dbReference>
<protein>
    <submittedName>
        <fullName evidence="1">14518_t:CDS:1</fullName>
    </submittedName>
</protein>
<accession>A0ACA9P6K9</accession>
<comment type="caution">
    <text evidence="1">The sequence shown here is derived from an EMBL/GenBank/DDBJ whole genome shotgun (WGS) entry which is preliminary data.</text>
</comment>
<sequence length="374" mass="43620">MNNPKTKLSPSHQTFFTTDISYIPLNDSDDNSSDDYENIFNIIADEAENKENTFPEATGNLEEFFAEYEDNELVHEAYQSLKSFFTTSKCLCRDKKNKQKCFEMVGFHRFFERHLQFRGLSHEQLDYVLIGQLMAFDHEADNKSNEKERRHSLRYCFNSRITLCKNTYLKLVGVGESKLLAILSHFKKTGINSRVHRNTKCIPQRNTKVTINYELAKEVKAFITNYALVNGLPCPGRHLSKTTSALIYLPTSENYTTVFENFQQSIKLAFGDEQKIISRNSFIRLWKALTPHIKFLKPQSDLCAVCEELRYKIAHINDLQKKEDVIKEYNDHLQAARLEREYYQCNITQAQQDTKQVYNKQLIKKSNPSLKSID</sequence>
<keyword evidence="2" id="KW-1185">Reference proteome</keyword>